<proteinExistence type="predicted"/>
<dbReference type="AlphaFoldDB" id="A0A7X3GY31"/>
<evidence type="ECO:0000313" key="2">
    <source>
        <dbReference type="Proteomes" id="UP000437638"/>
    </source>
</evidence>
<name>A0A7X3GY31_9GAMM</name>
<dbReference type="Proteomes" id="UP000437638">
    <property type="component" value="Unassembled WGS sequence"/>
</dbReference>
<keyword evidence="2" id="KW-1185">Reference proteome</keyword>
<sequence length="61" mass="6809">MLVFDGLSIVTGRACDVQMRLDVDAIDEEPCDIRIFHQSVEDSRQLETNDACTNPVPVINC</sequence>
<reference evidence="1 2" key="1">
    <citation type="submission" date="2019-12" db="EMBL/GenBank/DDBJ databases">
        <title>Halomonas rutogse sp. nov. isolated from two lakes on Tibetan Plateau.</title>
        <authorList>
            <person name="Gao P."/>
        </authorList>
    </citation>
    <scope>NUCLEOTIDE SEQUENCE [LARGE SCALE GENOMIC DNA]</scope>
    <source>
        <strain evidence="1 2">ZH2S</strain>
    </source>
</reference>
<accession>A0A7X3GY31</accession>
<organism evidence="1 2">
    <name type="scientific">Vreelandella zhuhanensis</name>
    <dbReference type="NCBI Taxonomy" id="2684210"/>
    <lineage>
        <taxon>Bacteria</taxon>
        <taxon>Pseudomonadati</taxon>
        <taxon>Pseudomonadota</taxon>
        <taxon>Gammaproteobacteria</taxon>
        <taxon>Oceanospirillales</taxon>
        <taxon>Halomonadaceae</taxon>
        <taxon>Vreelandella</taxon>
    </lineage>
</organism>
<dbReference type="EMBL" id="WTKP01000001">
    <property type="protein sequence ID" value="MWJ27032.1"/>
    <property type="molecule type" value="Genomic_DNA"/>
</dbReference>
<gene>
    <name evidence="1" type="ORF">GPM19_02230</name>
</gene>
<protein>
    <submittedName>
        <fullName evidence="1">Uncharacterized protein</fullName>
    </submittedName>
</protein>
<evidence type="ECO:0000313" key="1">
    <source>
        <dbReference type="EMBL" id="MWJ27032.1"/>
    </source>
</evidence>
<comment type="caution">
    <text evidence="1">The sequence shown here is derived from an EMBL/GenBank/DDBJ whole genome shotgun (WGS) entry which is preliminary data.</text>
</comment>